<dbReference type="InterPro" id="IPR036155">
    <property type="entry name" value="Crypto/Photolyase_N_sf"/>
</dbReference>
<comment type="cofactor">
    <cofactor evidence="1">
        <name>FAD</name>
        <dbReference type="ChEBI" id="CHEBI:57692"/>
    </cofactor>
</comment>
<gene>
    <name evidence="6" type="ORF">J2Z66_006595</name>
</gene>
<dbReference type="SUPFAM" id="SSF52425">
    <property type="entry name" value="Cryptochrome/photolyase, N-terminal domain"/>
    <property type="match status" value="1"/>
</dbReference>
<dbReference type="PANTHER" id="PTHR11455">
    <property type="entry name" value="CRYPTOCHROME"/>
    <property type="match status" value="1"/>
</dbReference>
<keyword evidence="4" id="KW-0157">Chromophore</keyword>
<protein>
    <submittedName>
        <fullName evidence="6">Deoxyribodipyrimidine photo-lyase</fullName>
        <ecNumber evidence="6">4.1.99.3</ecNumber>
    </submittedName>
</protein>
<dbReference type="Pfam" id="PF03441">
    <property type="entry name" value="FAD_binding_7"/>
    <property type="match status" value="1"/>
</dbReference>
<dbReference type="PANTHER" id="PTHR11455:SF9">
    <property type="entry name" value="CRYPTOCHROME CIRCADIAN CLOCK 5 ISOFORM X1"/>
    <property type="match status" value="1"/>
</dbReference>
<dbReference type="Proteomes" id="UP001519287">
    <property type="component" value="Unassembled WGS sequence"/>
</dbReference>
<evidence type="ECO:0000256" key="2">
    <source>
        <dbReference type="ARBA" id="ARBA00022630"/>
    </source>
</evidence>
<keyword evidence="6" id="KW-0456">Lyase</keyword>
<dbReference type="Gene3D" id="3.40.50.620">
    <property type="entry name" value="HUPs"/>
    <property type="match status" value="1"/>
</dbReference>
<dbReference type="InterPro" id="IPR006050">
    <property type="entry name" value="DNA_photolyase_N"/>
</dbReference>
<dbReference type="EMBL" id="JAGGLB010000029">
    <property type="protein sequence ID" value="MBP1994954.1"/>
    <property type="molecule type" value="Genomic_DNA"/>
</dbReference>
<evidence type="ECO:0000256" key="3">
    <source>
        <dbReference type="ARBA" id="ARBA00022827"/>
    </source>
</evidence>
<name>A0ABS4J547_9BACL</name>
<dbReference type="InterPro" id="IPR005101">
    <property type="entry name" value="Cryptochr/Photolyase_FAD-bd"/>
</dbReference>
<feature type="domain" description="Photolyase/cryptochrome alpha/beta" evidence="5">
    <location>
        <begin position="1"/>
        <end position="129"/>
    </location>
</feature>
<accession>A0ABS4J547</accession>
<comment type="caution">
    <text evidence="6">The sequence shown here is derived from an EMBL/GenBank/DDBJ whole genome shotgun (WGS) entry which is preliminary data.</text>
</comment>
<keyword evidence="3 4" id="KW-0274">FAD</keyword>
<evidence type="ECO:0000313" key="6">
    <source>
        <dbReference type="EMBL" id="MBP1994954.1"/>
    </source>
</evidence>
<reference evidence="6 7" key="1">
    <citation type="submission" date="2021-03" db="EMBL/GenBank/DDBJ databases">
        <title>Genomic Encyclopedia of Type Strains, Phase IV (KMG-IV): sequencing the most valuable type-strain genomes for metagenomic binning, comparative biology and taxonomic classification.</title>
        <authorList>
            <person name="Goeker M."/>
        </authorList>
    </citation>
    <scope>NUCLEOTIDE SEQUENCE [LARGE SCALE GENOMIC DNA]</scope>
    <source>
        <strain evidence="6 7">DSM 26048</strain>
    </source>
</reference>
<dbReference type="Pfam" id="PF00875">
    <property type="entry name" value="DNA_photolyase"/>
    <property type="match status" value="1"/>
</dbReference>
<keyword evidence="7" id="KW-1185">Reference proteome</keyword>
<evidence type="ECO:0000256" key="4">
    <source>
        <dbReference type="RuleBase" id="RU004182"/>
    </source>
</evidence>
<evidence type="ECO:0000313" key="7">
    <source>
        <dbReference type="Proteomes" id="UP001519287"/>
    </source>
</evidence>
<dbReference type="PRINTS" id="PR00147">
    <property type="entry name" value="DNAPHOTLYASE"/>
</dbReference>
<comment type="similarity">
    <text evidence="4">Belongs to the DNA photolyase family.</text>
</comment>
<dbReference type="Gene3D" id="1.25.40.80">
    <property type="match status" value="1"/>
</dbReference>
<dbReference type="PROSITE" id="PS51645">
    <property type="entry name" value="PHR_CRY_ALPHA_BETA"/>
    <property type="match status" value="1"/>
</dbReference>
<dbReference type="InterPro" id="IPR036134">
    <property type="entry name" value="Crypto/Photolyase_FAD-like_sf"/>
</dbReference>
<dbReference type="InterPro" id="IPR002081">
    <property type="entry name" value="Cryptochrome/DNA_photolyase_1"/>
</dbReference>
<organism evidence="6 7">
    <name type="scientific">Paenibacillus eucommiae</name>
    <dbReference type="NCBI Taxonomy" id="1355755"/>
    <lineage>
        <taxon>Bacteria</taxon>
        <taxon>Bacillati</taxon>
        <taxon>Bacillota</taxon>
        <taxon>Bacilli</taxon>
        <taxon>Bacillales</taxon>
        <taxon>Paenibacillaceae</taxon>
        <taxon>Paenibacillus</taxon>
    </lineage>
</organism>
<dbReference type="Gene3D" id="1.10.579.10">
    <property type="entry name" value="DNA Cyclobutane Dipyrimidine Photolyase, subunit A, domain 3"/>
    <property type="match status" value="1"/>
</dbReference>
<sequence>MLLFIHRKDLRIEDLSAFDYIYSTNMPSLHLLILDPFLLKNKRHEAHSGINFLQHVTRLQELYIAAGKRLHVIYGEPAAVIDRTLQALAIQEIIYQQDFTPYAIHRDRKIKEIAAQYNVKLTTFIDHTLADLADYHRYSGRTEPYKVYTPFYRKWNEYLQSYYRPPSAVTLADLKTVELDAGILESFPLPFDLKAYTPAAEPYQVLQQFLEQQLPAYVQTRDQYAVEGTSSLSKSINLGAISIRSVYEALLLREHAAPWIRQLAWRDFYLYQSVYSKDFFTYEKLYDLTSLNDRHFTSWYKGETGIPVIDAAMTELNETGHMPNRLRMITAMFLTKNLLCPFTLGEQYFRYKLSDYDNTLNRGGWLWSSSMGFDAAPYFRIMNPVTQSQTHDPTGQYIRKWLPQLKTASEKEVHLPQKNAIVDLKTSRAAAIEVYKNILR</sequence>
<dbReference type="SUPFAM" id="SSF48173">
    <property type="entry name" value="Cryptochrome/photolyase FAD-binding domain"/>
    <property type="match status" value="1"/>
</dbReference>
<evidence type="ECO:0000259" key="5">
    <source>
        <dbReference type="PROSITE" id="PS51645"/>
    </source>
</evidence>
<dbReference type="EC" id="4.1.99.3" evidence="6"/>
<dbReference type="GO" id="GO:0003904">
    <property type="term" value="F:deoxyribodipyrimidine photo-lyase activity"/>
    <property type="evidence" value="ECO:0007669"/>
    <property type="project" value="UniProtKB-EC"/>
</dbReference>
<proteinExistence type="inferred from homology"/>
<evidence type="ECO:0000256" key="1">
    <source>
        <dbReference type="ARBA" id="ARBA00001974"/>
    </source>
</evidence>
<dbReference type="InterPro" id="IPR014729">
    <property type="entry name" value="Rossmann-like_a/b/a_fold"/>
</dbReference>
<dbReference type="RefSeq" id="WP_209976777.1">
    <property type="nucleotide sequence ID" value="NZ_JAGGLB010000029.1"/>
</dbReference>
<keyword evidence="2 4" id="KW-0285">Flavoprotein</keyword>